<evidence type="ECO:0000313" key="4">
    <source>
        <dbReference type="RefSeq" id="XP_013381438.1"/>
    </source>
</evidence>
<gene>
    <name evidence="4" type="primary">LOC106152421</name>
</gene>
<protein>
    <submittedName>
        <fullName evidence="4">Uncharacterized protein LOC106152421</fullName>
    </submittedName>
</protein>
<feature type="region of interest" description="Disordered" evidence="1">
    <location>
        <begin position="588"/>
        <end position="664"/>
    </location>
</feature>
<name>A0A1S3H610_LINAN</name>
<keyword evidence="3" id="KW-1185">Reference proteome</keyword>
<dbReference type="AlphaFoldDB" id="A0A1S3H610"/>
<dbReference type="Proteomes" id="UP000085678">
    <property type="component" value="Unplaced"/>
</dbReference>
<dbReference type="PROSITE" id="PS50003">
    <property type="entry name" value="PH_DOMAIN"/>
    <property type="match status" value="1"/>
</dbReference>
<dbReference type="Gene3D" id="2.30.29.30">
    <property type="entry name" value="Pleckstrin-homology domain (PH domain)/Phosphotyrosine-binding domain (PTB)"/>
    <property type="match status" value="2"/>
</dbReference>
<feature type="compositionally biased region" description="Polar residues" evidence="1">
    <location>
        <begin position="544"/>
        <end position="560"/>
    </location>
</feature>
<dbReference type="Pfam" id="PF00169">
    <property type="entry name" value="PH"/>
    <property type="match status" value="1"/>
</dbReference>
<feature type="region of interest" description="Disordered" evidence="1">
    <location>
        <begin position="242"/>
        <end position="497"/>
    </location>
</feature>
<dbReference type="InParanoid" id="A0A1S3H610"/>
<dbReference type="SMART" id="SM00233">
    <property type="entry name" value="PH"/>
    <property type="match status" value="1"/>
</dbReference>
<dbReference type="GeneID" id="106152421"/>
<dbReference type="GO" id="GO:0007169">
    <property type="term" value="P:cell surface receptor protein tyrosine kinase signaling pathway"/>
    <property type="evidence" value="ECO:0007669"/>
    <property type="project" value="TreeGrafter"/>
</dbReference>
<feature type="region of interest" description="Disordered" evidence="1">
    <location>
        <begin position="524"/>
        <end position="570"/>
    </location>
</feature>
<feature type="compositionally biased region" description="Polar residues" evidence="1">
    <location>
        <begin position="711"/>
        <end position="726"/>
    </location>
</feature>
<dbReference type="InterPro" id="IPR001849">
    <property type="entry name" value="PH_domain"/>
</dbReference>
<feature type="compositionally biased region" description="Polar residues" evidence="1">
    <location>
        <begin position="384"/>
        <end position="394"/>
    </location>
</feature>
<sequence length="919" mass="100554">MSQCKPVEKAGYLDVKQPAKGRGIRIKAWKRKWLVLHQMSDLSAGKFLARLEIFQDEEGSRKRQADKLTMYLENVCSIQRIKSKSHSYAFEIQEDESVLCLAGESETEAQGWISALRKIFWPVTINPYAVLAIPEIFEVSLIENSDAQRLSLSGHYFLTVTPLSVALHSPKDGSTIQTWKLACLKRFYMPNKCHPEDFNKILVIQAGENSATGIGEFHLFTPEAQSLLQTIFSNVNTAIQQKRMGQLRPRTDTDPDSLGHFTTLLSNSQLPSQDSPPLSRSIIQRSSTSSSISDVPPPTPPRPKKLTFSTDRNSAHVVSSPVSRSPPRPSFQISPEGQSPSTNSVTSPPFRVGECDVSDDEDDDYHRLDFKDKPKNSGPPTPPRRQTFSQNGNPSPVPMLQHSKSDCGLEFNDVADDGYSHINRQKTDSPRALVSSSDKLRAMSTGSAVSQSSNSSKDSGLSGLRTQISSGDTDAETRKDSNCSSGDSAFGSVSASNAMDNLGTDLSRKTDLHRKISVASGIYHSIDDNDTDDTVFRGDDGQRGNDSNVLNVEPQNIPTSVNEDEEEENVYEELDRYKKDIYKYLGITDAPSSGPLTPPPPALPERTKSTPNSPDPGSVSKGTRRKKRWNPAKKLVKRLSKTDDKLTDESTSSDEEGFRTLVNQSDERAFPVQYGRSLSHMTDNTLYAAVSKTAPVHVRSRSNPVALETIPSENATPSESSNVTPCASSAKLSSSANSSGDLLIDFSEPGESVPTSSASVAPPFSGLDWGWSSSIPQFQTPSPALDPRDPFDSSWVSENNDSFSSFDANWADFSNAGFKAAGKTSGATTQWLSAPNAFNSTSVLTESVSAITSQLTYSTTTNWVAFPEIESEAKETGSKLAAEMIGEDHYMDMSKKNAIYVDMKSVPSSELLKFDEQLY</sequence>
<dbReference type="SMART" id="SM01244">
    <property type="entry name" value="IRS"/>
    <property type="match status" value="1"/>
</dbReference>
<accession>A0A1S3H610</accession>
<dbReference type="PANTHER" id="PTHR21258">
    <property type="entry name" value="DOCKING PROTEIN RELATED"/>
    <property type="match status" value="1"/>
</dbReference>
<feature type="compositionally biased region" description="Polar residues" evidence="1">
    <location>
        <begin position="331"/>
        <end position="347"/>
    </location>
</feature>
<dbReference type="OrthoDB" id="6077994at2759"/>
<dbReference type="InterPro" id="IPR011993">
    <property type="entry name" value="PH-like_dom_sf"/>
</dbReference>
<dbReference type="KEGG" id="lak:106152421"/>
<dbReference type="InterPro" id="IPR002404">
    <property type="entry name" value="IRS_PTB"/>
</dbReference>
<feature type="compositionally biased region" description="Polar residues" evidence="1">
    <location>
        <begin position="482"/>
        <end position="497"/>
    </location>
</feature>
<organism evidence="3 4">
    <name type="scientific">Lingula anatina</name>
    <name type="common">Brachiopod</name>
    <name type="synonym">Lingula unguis</name>
    <dbReference type="NCBI Taxonomy" id="7574"/>
    <lineage>
        <taxon>Eukaryota</taxon>
        <taxon>Metazoa</taxon>
        <taxon>Spiralia</taxon>
        <taxon>Lophotrochozoa</taxon>
        <taxon>Brachiopoda</taxon>
        <taxon>Linguliformea</taxon>
        <taxon>Lingulata</taxon>
        <taxon>Lingulida</taxon>
        <taxon>Linguloidea</taxon>
        <taxon>Lingulidae</taxon>
        <taxon>Lingula</taxon>
    </lineage>
</organism>
<dbReference type="InterPro" id="IPR050996">
    <property type="entry name" value="Docking_Protein_DOK"/>
</dbReference>
<feature type="region of interest" description="Disordered" evidence="1">
    <location>
        <begin position="704"/>
        <end position="731"/>
    </location>
</feature>
<evidence type="ECO:0000256" key="1">
    <source>
        <dbReference type="SAM" id="MobiDB-lite"/>
    </source>
</evidence>
<reference evidence="4" key="1">
    <citation type="submission" date="2025-08" db="UniProtKB">
        <authorList>
            <consortium name="RefSeq"/>
        </authorList>
    </citation>
    <scope>IDENTIFICATION</scope>
    <source>
        <tissue evidence="4">Gonads</tissue>
    </source>
</reference>
<dbReference type="SUPFAM" id="SSF50729">
    <property type="entry name" value="PH domain-like"/>
    <property type="match status" value="2"/>
</dbReference>
<dbReference type="GO" id="GO:0005737">
    <property type="term" value="C:cytoplasm"/>
    <property type="evidence" value="ECO:0007669"/>
    <property type="project" value="TreeGrafter"/>
</dbReference>
<feature type="compositionally biased region" description="Low complexity" evidence="1">
    <location>
        <begin position="444"/>
        <end position="463"/>
    </location>
</feature>
<dbReference type="RefSeq" id="XP_013381438.1">
    <property type="nucleotide sequence ID" value="XM_013525984.1"/>
</dbReference>
<feature type="domain" description="PH" evidence="2">
    <location>
        <begin position="6"/>
        <end position="121"/>
    </location>
</feature>
<feature type="compositionally biased region" description="Basic and acidic residues" evidence="1">
    <location>
        <begin position="364"/>
        <end position="375"/>
    </location>
</feature>
<proteinExistence type="predicted"/>
<evidence type="ECO:0000259" key="2">
    <source>
        <dbReference type="PROSITE" id="PS50003"/>
    </source>
</evidence>
<evidence type="ECO:0000313" key="3">
    <source>
        <dbReference type="Proteomes" id="UP000085678"/>
    </source>
</evidence>
<feature type="compositionally biased region" description="Basic residues" evidence="1">
    <location>
        <begin position="622"/>
        <end position="639"/>
    </location>
</feature>
<dbReference type="PANTHER" id="PTHR21258:SF62">
    <property type="entry name" value="INSULIN RECEPTOR SUBSTRATE 1"/>
    <property type="match status" value="1"/>
</dbReference>
<dbReference type="STRING" id="7574.A0A1S3H610"/>
<feature type="compositionally biased region" description="Basic and acidic residues" evidence="1">
    <location>
        <begin position="534"/>
        <end position="543"/>
    </location>
</feature>
<dbReference type="Pfam" id="PF02174">
    <property type="entry name" value="IRS"/>
    <property type="match status" value="1"/>
</dbReference>
<feature type="compositionally biased region" description="Low complexity" evidence="1">
    <location>
        <begin position="264"/>
        <end position="294"/>
    </location>
</feature>